<dbReference type="InterPro" id="IPR029063">
    <property type="entry name" value="SAM-dependent_MTases_sf"/>
</dbReference>
<dbReference type="InterPro" id="IPR053202">
    <property type="entry name" value="EGF_Rcpt_Signaling_Reg"/>
</dbReference>
<evidence type="ECO:0000313" key="2">
    <source>
        <dbReference type="EMBL" id="TNY34122.1"/>
    </source>
</evidence>
<evidence type="ECO:0000313" key="3">
    <source>
        <dbReference type="Proteomes" id="UP000314011"/>
    </source>
</evidence>
<keyword evidence="2" id="KW-0808">Transferase</keyword>
<organism evidence="2 3">
    <name type="scientific">Pelagovum pacificum</name>
    <dbReference type="NCBI Taxonomy" id="2588711"/>
    <lineage>
        <taxon>Bacteria</taxon>
        <taxon>Pseudomonadati</taxon>
        <taxon>Pseudomonadota</taxon>
        <taxon>Alphaproteobacteria</taxon>
        <taxon>Rhodobacterales</taxon>
        <taxon>Paracoccaceae</taxon>
        <taxon>Pelagovum</taxon>
    </lineage>
</organism>
<dbReference type="InterPro" id="IPR006342">
    <property type="entry name" value="FkbM_mtfrase"/>
</dbReference>
<dbReference type="Pfam" id="PF05050">
    <property type="entry name" value="Methyltransf_21"/>
    <property type="match status" value="1"/>
</dbReference>
<dbReference type="GO" id="GO:0008168">
    <property type="term" value="F:methyltransferase activity"/>
    <property type="evidence" value="ECO:0007669"/>
    <property type="project" value="UniProtKB-KW"/>
</dbReference>
<proteinExistence type="predicted"/>
<keyword evidence="3" id="KW-1185">Reference proteome</keyword>
<dbReference type="RefSeq" id="WP_140195182.1">
    <property type="nucleotide sequence ID" value="NZ_CP065915.1"/>
</dbReference>
<keyword evidence="2" id="KW-0489">Methyltransferase</keyword>
<protein>
    <submittedName>
        <fullName evidence="2">FkbM family methyltransferase</fullName>
    </submittedName>
</protein>
<dbReference type="GO" id="GO:0005886">
    <property type="term" value="C:plasma membrane"/>
    <property type="evidence" value="ECO:0007669"/>
    <property type="project" value="TreeGrafter"/>
</dbReference>
<accession>A0A5C5GH78</accession>
<reference evidence="2 3" key="1">
    <citation type="submission" date="2019-06" db="EMBL/GenBank/DDBJ databases">
        <title>Genome of new Rhodobacteraceae sp. SM1903.</title>
        <authorList>
            <person name="Ren X."/>
        </authorList>
    </citation>
    <scope>NUCLEOTIDE SEQUENCE [LARGE SCALE GENOMIC DNA]</scope>
    <source>
        <strain evidence="2 3">SM1903</strain>
    </source>
</reference>
<dbReference type="GO" id="GO:0032259">
    <property type="term" value="P:methylation"/>
    <property type="evidence" value="ECO:0007669"/>
    <property type="project" value="UniProtKB-KW"/>
</dbReference>
<dbReference type="PANTHER" id="PTHR34009:SF2">
    <property type="entry name" value="PROTEIN STAR"/>
    <property type="match status" value="1"/>
</dbReference>
<sequence length="256" mass="28723">MTPQDRLRSIRADLVELRKDLIGTLKDERSRKRGELNRQLHEVTQMLVPQYLYSSQAGQDAVVDRLMNHRTGGTFLDIGGYDGVSGSNTLFLEQYRGWTGVLVEPVPAQFEKASAVRRCQCLQVAVAPTSGEADFIEVQEGYTQMSGLAQSYDEGLLKTVRDDPRHKEQVLKVETRTLSDIMITSGLPDPDFVSLDIEGGEITALEAFPFAQHDVKIWSIENNSASKRIPEIMRDNGYELIEFCGPDDVYRKRPAG</sequence>
<feature type="domain" description="Methyltransferase FkbM" evidence="1">
    <location>
        <begin position="77"/>
        <end position="240"/>
    </location>
</feature>
<dbReference type="OrthoDB" id="938855at2"/>
<dbReference type="Proteomes" id="UP000314011">
    <property type="component" value="Unassembled WGS sequence"/>
</dbReference>
<dbReference type="EMBL" id="VFFF01000001">
    <property type="protein sequence ID" value="TNY34122.1"/>
    <property type="molecule type" value="Genomic_DNA"/>
</dbReference>
<dbReference type="Gene3D" id="3.40.50.150">
    <property type="entry name" value="Vaccinia Virus protein VP39"/>
    <property type="match status" value="1"/>
</dbReference>
<dbReference type="NCBIfam" id="TIGR01444">
    <property type="entry name" value="fkbM_fam"/>
    <property type="match status" value="1"/>
</dbReference>
<dbReference type="PANTHER" id="PTHR34009">
    <property type="entry name" value="PROTEIN STAR"/>
    <property type="match status" value="1"/>
</dbReference>
<dbReference type="GO" id="GO:0006888">
    <property type="term" value="P:endoplasmic reticulum to Golgi vesicle-mediated transport"/>
    <property type="evidence" value="ECO:0007669"/>
    <property type="project" value="TreeGrafter"/>
</dbReference>
<dbReference type="SUPFAM" id="SSF53335">
    <property type="entry name" value="S-adenosyl-L-methionine-dependent methyltransferases"/>
    <property type="match status" value="1"/>
</dbReference>
<name>A0A5C5GH78_9RHOB</name>
<gene>
    <name evidence="2" type="ORF">FHY64_12925</name>
</gene>
<dbReference type="AlphaFoldDB" id="A0A5C5GH78"/>
<dbReference type="GO" id="GO:0016197">
    <property type="term" value="P:endosomal transport"/>
    <property type="evidence" value="ECO:0007669"/>
    <property type="project" value="TreeGrafter"/>
</dbReference>
<evidence type="ECO:0000259" key="1">
    <source>
        <dbReference type="Pfam" id="PF05050"/>
    </source>
</evidence>
<comment type="caution">
    <text evidence="2">The sequence shown here is derived from an EMBL/GenBank/DDBJ whole genome shotgun (WGS) entry which is preliminary data.</text>
</comment>
<dbReference type="GO" id="GO:0005737">
    <property type="term" value="C:cytoplasm"/>
    <property type="evidence" value="ECO:0007669"/>
    <property type="project" value="GOC"/>
</dbReference>